<feature type="transmembrane region" description="Helical" evidence="5">
    <location>
        <begin position="49"/>
        <end position="71"/>
    </location>
</feature>
<dbReference type="EMBL" id="CP009889">
    <property type="protein sequence ID" value="AIY66784.1"/>
    <property type="molecule type" value="Genomic_DNA"/>
</dbReference>
<dbReference type="GO" id="GO:0005248">
    <property type="term" value="F:voltage-gated sodium channel activity"/>
    <property type="evidence" value="ECO:0007669"/>
    <property type="project" value="TreeGrafter"/>
</dbReference>
<evidence type="ECO:0000313" key="7">
    <source>
        <dbReference type="EMBL" id="AIY66784.1"/>
    </source>
</evidence>
<dbReference type="InterPro" id="IPR005821">
    <property type="entry name" value="Ion_trans_dom"/>
</dbReference>
<dbReference type="SUPFAM" id="SSF81324">
    <property type="entry name" value="Voltage-gated potassium channels"/>
    <property type="match status" value="1"/>
</dbReference>
<dbReference type="KEGG" id="pseo:OM33_16855"/>
<feature type="domain" description="Ion transport" evidence="6">
    <location>
        <begin position="18"/>
        <end position="237"/>
    </location>
</feature>
<keyword evidence="8" id="KW-1185">Reference proteome</keyword>
<reference evidence="7 8" key="1">
    <citation type="submission" date="2014-11" db="EMBL/GenBank/DDBJ databases">
        <title>Complete Genome Sequence of Pseudoalteromonas sp. Strain OCN003 Isolated from Kaneohe Bay, Oahu, Hawaii.</title>
        <authorList>
            <person name="Beurmann S."/>
            <person name="Videau P."/>
            <person name="Ushijima B."/>
            <person name="Smith A.M."/>
            <person name="Aeby G.S."/>
            <person name="Callahan S.M."/>
            <person name="Belcaid M."/>
        </authorList>
    </citation>
    <scope>NUCLEOTIDE SEQUENCE [LARGE SCALE GENOMIC DNA]</scope>
    <source>
        <strain evidence="7 8">OCN003</strain>
    </source>
</reference>
<dbReference type="HOGENOM" id="CLU_055047_0_0_6"/>
<keyword evidence="2 5" id="KW-0812">Transmembrane</keyword>
<evidence type="ECO:0000256" key="5">
    <source>
        <dbReference type="SAM" id="Phobius"/>
    </source>
</evidence>
<dbReference type="RefSeq" id="WP_040135292.1">
    <property type="nucleotide sequence ID" value="NZ_CP009889.1"/>
</dbReference>
<dbReference type="OrthoDB" id="5297065at2"/>
<dbReference type="Proteomes" id="UP000030341">
    <property type="component" value="Chromosome 2"/>
</dbReference>
<feature type="transmembrane region" description="Helical" evidence="5">
    <location>
        <begin position="20"/>
        <end position="37"/>
    </location>
</feature>
<feature type="transmembrane region" description="Helical" evidence="5">
    <location>
        <begin position="204"/>
        <end position="227"/>
    </location>
</feature>
<dbReference type="eggNOG" id="ENOG502Z7ZD">
    <property type="taxonomic scope" value="Bacteria"/>
</dbReference>
<dbReference type="InterPro" id="IPR027359">
    <property type="entry name" value="Volt_channel_dom_sf"/>
</dbReference>
<dbReference type="PANTHER" id="PTHR10037:SF62">
    <property type="entry name" value="SODIUM CHANNEL PROTEIN 60E"/>
    <property type="match status" value="1"/>
</dbReference>
<evidence type="ECO:0000256" key="3">
    <source>
        <dbReference type="ARBA" id="ARBA00022989"/>
    </source>
</evidence>
<evidence type="ECO:0000256" key="4">
    <source>
        <dbReference type="ARBA" id="ARBA00023136"/>
    </source>
</evidence>
<proteinExistence type="predicted"/>
<evidence type="ECO:0000313" key="8">
    <source>
        <dbReference type="Proteomes" id="UP000030341"/>
    </source>
</evidence>
<feature type="transmembrane region" description="Helical" evidence="5">
    <location>
        <begin position="124"/>
        <end position="148"/>
    </location>
</feature>
<keyword evidence="3 5" id="KW-1133">Transmembrane helix</keyword>
<gene>
    <name evidence="7" type="ORF">OM33_16855</name>
</gene>
<evidence type="ECO:0000256" key="2">
    <source>
        <dbReference type="ARBA" id="ARBA00022692"/>
    </source>
</evidence>
<dbReference type="PANTHER" id="PTHR10037">
    <property type="entry name" value="VOLTAGE-GATED CATION CHANNEL CALCIUM AND SODIUM"/>
    <property type="match status" value="1"/>
</dbReference>
<protein>
    <submittedName>
        <fullName evidence="7">Ion transporter</fullName>
    </submittedName>
</protein>
<dbReference type="Gene3D" id="1.20.120.350">
    <property type="entry name" value="Voltage-gated potassium channels. Chain C"/>
    <property type="match status" value="1"/>
</dbReference>
<sequence length="266" mass="30158">MTSMRALTTFLKKIVEAKYFNNFIVAIILFNAFTLGLETTQFGKSNTEILKIIDFVILLIFTFELVLKLIVYRAQFFKSGWNWFDFIIVAISWAPTSGALSVLRAFRILRVLRLFSVVPQMRRVIGALGHSLPGMASVIGVLGIIFYVSAVLATKLFGQHPDTNMQEWFGSIGASAYTLFQIMTLESWSMGIVRPTMELFPESWLFFVPFIIITSFAVLNLFIGIIVDAMQVMHEEEGKPEQTFATKEDILRLEAKLDALITKTKE</sequence>
<dbReference type="Pfam" id="PF00520">
    <property type="entry name" value="Ion_trans"/>
    <property type="match status" value="1"/>
</dbReference>
<dbReference type="AlphaFoldDB" id="A0A0A7EJG2"/>
<name>A0A0A7EJG2_9GAMM</name>
<evidence type="ECO:0000256" key="1">
    <source>
        <dbReference type="ARBA" id="ARBA00004141"/>
    </source>
</evidence>
<organism evidence="7 8">
    <name type="scientific">Pseudoalteromonas piratica</name>
    <dbReference type="NCBI Taxonomy" id="1348114"/>
    <lineage>
        <taxon>Bacteria</taxon>
        <taxon>Pseudomonadati</taxon>
        <taxon>Pseudomonadota</taxon>
        <taxon>Gammaproteobacteria</taxon>
        <taxon>Alteromonadales</taxon>
        <taxon>Pseudoalteromonadaceae</taxon>
        <taxon>Pseudoalteromonas</taxon>
    </lineage>
</organism>
<dbReference type="STRING" id="1348114.OM33_16855"/>
<accession>A0A0A7EJG2</accession>
<dbReference type="Gene3D" id="1.10.287.70">
    <property type="match status" value="1"/>
</dbReference>
<evidence type="ECO:0000259" key="6">
    <source>
        <dbReference type="Pfam" id="PF00520"/>
    </source>
</evidence>
<feature type="transmembrane region" description="Helical" evidence="5">
    <location>
        <begin position="168"/>
        <end position="192"/>
    </location>
</feature>
<comment type="subcellular location">
    <subcellularLocation>
        <location evidence="1">Membrane</location>
        <topology evidence="1">Multi-pass membrane protein</topology>
    </subcellularLocation>
</comment>
<feature type="transmembrane region" description="Helical" evidence="5">
    <location>
        <begin position="83"/>
        <end position="103"/>
    </location>
</feature>
<dbReference type="InterPro" id="IPR043203">
    <property type="entry name" value="VGCC_Ca_Na"/>
</dbReference>
<keyword evidence="4 5" id="KW-0472">Membrane</keyword>
<dbReference type="GO" id="GO:0001518">
    <property type="term" value="C:voltage-gated sodium channel complex"/>
    <property type="evidence" value="ECO:0007669"/>
    <property type="project" value="TreeGrafter"/>
</dbReference>